<evidence type="ECO:0000256" key="3">
    <source>
        <dbReference type="SAM" id="MobiDB-lite"/>
    </source>
</evidence>
<dbReference type="GO" id="GO:0005737">
    <property type="term" value="C:cytoplasm"/>
    <property type="evidence" value="ECO:0007669"/>
    <property type="project" value="TreeGrafter"/>
</dbReference>
<protein>
    <recommendedName>
        <fullName evidence="6">Leucine-rich repeat-containing protein 27</fullName>
    </recommendedName>
</protein>
<dbReference type="SUPFAM" id="SSF52058">
    <property type="entry name" value="L domain-like"/>
    <property type="match status" value="1"/>
</dbReference>
<dbReference type="AlphaFoldDB" id="A0A1D1VKR2"/>
<dbReference type="Pfam" id="PF13855">
    <property type="entry name" value="LRR_8"/>
    <property type="match status" value="1"/>
</dbReference>
<evidence type="ECO:0000256" key="1">
    <source>
        <dbReference type="ARBA" id="ARBA00022614"/>
    </source>
</evidence>
<dbReference type="InterPro" id="IPR032675">
    <property type="entry name" value="LRR_dom_sf"/>
</dbReference>
<gene>
    <name evidence="4" type="primary">RvY_10505-1</name>
    <name evidence="4" type="synonym">RvY_10505.1</name>
    <name evidence="4" type="ORF">RvY_10505</name>
</gene>
<keyword evidence="2" id="KW-0677">Repeat</keyword>
<dbReference type="PANTHER" id="PTHR48051">
    <property type="match status" value="1"/>
</dbReference>
<dbReference type="PROSITE" id="PS51450">
    <property type="entry name" value="LRR"/>
    <property type="match status" value="1"/>
</dbReference>
<sequence length="372" mass="42571">MGDLSQNRGQVDYSNRKLTRVPRELLEQEDIQLLTLRNNQLEILPVELFHQLRSLTWLDLRKNQLEEIPVEIGMLQDLRCLLLNDNLLISLPNELSFCESLVGLHLAGNPIQYPPEAVWRKGCAAILSFLRLHQQNSNHDLYDEPSKTNNQTEPFPKKGQSPSQYDLWGKSFKPRKVSSSAAVSAARKPSRLQLAAKSSAFLDSDCRIKLRKPHLPTTKDITAKGELLKAQKAERGFKTNVTKTLEERRRIEKDQQWRTETRKRQMEMDRIIQGGDIEILPVEVPYGRLGDEMPQVRTRKRPEGQTAPSVYSLSELRSGKEVSDIRSQIRNLVQKMNLEQNDASKLTDSGETLARAEDYISSLHKMSRLLIG</sequence>
<reference evidence="4 5" key="1">
    <citation type="journal article" date="2016" name="Nat. Commun.">
        <title>Extremotolerant tardigrade genome and improved radiotolerance of human cultured cells by tardigrade-unique protein.</title>
        <authorList>
            <person name="Hashimoto T."/>
            <person name="Horikawa D.D."/>
            <person name="Saito Y."/>
            <person name="Kuwahara H."/>
            <person name="Kozuka-Hata H."/>
            <person name="Shin-I T."/>
            <person name="Minakuchi Y."/>
            <person name="Ohishi K."/>
            <person name="Motoyama A."/>
            <person name="Aizu T."/>
            <person name="Enomoto A."/>
            <person name="Kondo K."/>
            <person name="Tanaka S."/>
            <person name="Hara Y."/>
            <person name="Koshikawa S."/>
            <person name="Sagara H."/>
            <person name="Miura T."/>
            <person name="Yokobori S."/>
            <person name="Miyagawa K."/>
            <person name="Suzuki Y."/>
            <person name="Kubo T."/>
            <person name="Oyama M."/>
            <person name="Kohara Y."/>
            <person name="Fujiyama A."/>
            <person name="Arakawa K."/>
            <person name="Katayama T."/>
            <person name="Toyoda A."/>
            <person name="Kunieda T."/>
        </authorList>
    </citation>
    <scope>NUCLEOTIDE SEQUENCE [LARGE SCALE GENOMIC DNA]</scope>
    <source>
        <strain evidence="4 5">YOKOZUNA-1</strain>
    </source>
</reference>
<dbReference type="SMART" id="SM00369">
    <property type="entry name" value="LRR_TYP"/>
    <property type="match status" value="3"/>
</dbReference>
<evidence type="ECO:0000313" key="5">
    <source>
        <dbReference type="Proteomes" id="UP000186922"/>
    </source>
</evidence>
<comment type="caution">
    <text evidence="4">The sequence shown here is derived from an EMBL/GenBank/DDBJ whole genome shotgun (WGS) entry which is preliminary data.</text>
</comment>
<evidence type="ECO:0000256" key="2">
    <source>
        <dbReference type="ARBA" id="ARBA00022737"/>
    </source>
</evidence>
<dbReference type="InterPro" id="IPR001611">
    <property type="entry name" value="Leu-rich_rpt"/>
</dbReference>
<dbReference type="STRING" id="947166.A0A1D1VKR2"/>
<keyword evidence="5" id="KW-1185">Reference proteome</keyword>
<dbReference type="InterPro" id="IPR003591">
    <property type="entry name" value="Leu-rich_rpt_typical-subtyp"/>
</dbReference>
<dbReference type="InterPro" id="IPR050216">
    <property type="entry name" value="LRR_domain-containing"/>
</dbReference>
<evidence type="ECO:0008006" key="6">
    <source>
        <dbReference type="Google" id="ProtNLM"/>
    </source>
</evidence>
<proteinExistence type="predicted"/>
<keyword evidence="1" id="KW-0433">Leucine-rich repeat</keyword>
<dbReference type="EMBL" id="BDGG01000005">
    <property type="protein sequence ID" value="GAU99513.1"/>
    <property type="molecule type" value="Genomic_DNA"/>
</dbReference>
<dbReference type="OrthoDB" id="2021138at2759"/>
<evidence type="ECO:0000313" key="4">
    <source>
        <dbReference type="EMBL" id="GAU99513.1"/>
    </source>
</evidence>
<dbReference type="Gene3D" id="3.80.10.10">
    <property type="entry name" value="Ribonuclease Inhibitor"/>
    <property type="match status" value="1"/>
</dbReference>
<dbReference type="PANTHER" id="PTHR48051:SF1">
    <property type="entry name" value="RAS SUPPRESSOR PROTEIN 1"/>
    <property type="match status" value="1"/>
</dbReference>
<feature type="region of interest" description="Disordered" evidence="3">
    <location>
        <begin position="140"/>
        <end position="166"/>
    </location>
</feature>
<name>A0A1D1VKR2_RAMVA</name>
<accession>A0A1D1VKR2</accession>
<organism evidence="4 5">
    <name type="scientific">Ramazzottius varieornatus</name>
    <name type="common">Water bear</name>
    <name type="synonym">Tardigrade</name>
    <dbReference type="NCBI Taxonomy" id="947166"/>
    <lineage>
        <taxon>Eukaryota</taxon>
        <taxon>Metazoa</taxon>
        <taxon>Ecdysozoa</taxon>
        <taxon>Tardigrada</taxon>
        <taxon>Eutardigrada</taxon>
        <taxon>Parachela</taxon>
        <taxon>Hypsibioidea</taxon>
        <taxon>Ramazzottiidae</taxon>
        <taxon>Ramazzottius</taxon>
    </lineage>
</organism>
<dbReference type="Proteomes" id="UP000186922">
    <property type="component" value="Unassembled WGS sequence"/>
</dbReference>